<name>A0A7S8CZE6_FUSCU</name>
<accession>A0A7S8CZE6</accession>
<reference evidence="1" key="1">
    <citation type="submission" date="2020-11" db="EMBL/GenBank/DDBJ databases">
        <title>The chromosome-scale genome resource for two endophytic Fusarium species: F. culmorum and F. pseudograminearum.</title>
        <authorList>
            <person name="Yuan Z."/>
        </authorList>
    </citation>
    <scope>NUCLEOTIDE SEQUENCE</scope>
    <source>
        <strain evidence="1">Class2-1B</strain>
    </source>
</reference>
<protein>
    <submittedName>
        <fullName evidence="1">Uncharacterized protein</fullName>
    </submittedName>
</protein>
<dbReference type="AlphaFoldDB" id="A0A7S8CZE6"/>
<evidence type="ECO:0000313" key="1">
    <source>
        <dbReference type="EMBL" id="QPC59130.1"/>
    </source>
</evidence>
<dbReference type="InterPro" id="IPR032675">
    <property type="entry name" value="LRR_dom_sf"/>
</dbReference>
<dbReference type="SUPFAM" id="SSF52047">
    <property type="entry name" value="RNI-like"/>
    <property type="match status" value="1"/>
</dbReference>
<dbReference type="Gene3D" id="3.80.10.10">
    <property type="entry name" value="Ribonuclease Inhibitor"/>
    <property type="match status" value="1"/>
</dbReference>
<dbReference type="EMBL" id="CP064747">
    <property type="protein sequence ID" value="QPC59130.1"/>
    <property type="molecule type" value="Genomic_DNA"/>
</dbReference>
<organism evidence="1 2">
    <name type="scientific">Fusarium culmorum</name>
    <dbReference type="NCBI Taxonomy" id="5516"/>
    <lineage>
        <taxon>Eukaryota</taxon>
        <taxon>Fungi</taxon>
        <taxon>Dikarya</taxon>
        <taxon>Ascomycota</taxon>
        <taxon>Pezizomycotina</taxon>
        <taxon>Sordariomycetes</taxon>
        <taxon>Hypocreomycetidae</taxon>
        <taxon>Hypocreales</taxon>
        <taxon>Nectriaceae</taxon>
        <taxon>Fusarium</taxon>
    </lineage>
</organism>
<evidence type="ECO:0000313" key="2">
    <source>
        <dbReference type="Proteomes" id="UP000663297"/>
    </source>
</evidence>
<gene>
    <name evidence="1" type="ORF">HYE67_001361</name>
</gene>
<sequence>MPIHSPKCPNPMGCYAKGEVKEFAERVRKVYLQRPNDEEAGRRAQVAAQYYHDFHHSCPTPPLQPLHPLETAIPVEEKDVVFSLPMEIYMNIIGCAGDQIGVGTRTCKLFQYIAEEHIYRLLPFRGLADKVWQFQFSITIEPLRASLVRSLYIRWDEENENCQRLIDIVRACPNVHSLALKWMSPRRVRGYRRRNLRDDGSSSMRELFRSCPKVKTFRFSGFPPDSYSIPDIHEASFYSHITELETDAGSIWGHTALTRYDFSNVTTLHLGQGFPEFIAFSMPARIPRPVYQNITGLRNLEISIRRVDFISLKDACIAWGPTLQRLCLRIPDYDDDYRFGELIRHFPFLEEFLVLSKKRLKRKLINSITTSSWLTTPRLRTVVLGDTSPHFITELSNVLGKPIEKALEALIDTLHPTLETLYLGYHTPVQTSLLQHLKKAKNLRRLRLYLEEDAKQEDIDGLSECTKLDTFRVVRGNRTYPSLIAGELIEVQRWEGGWSDS</sequence>
<proteinExistence type="predicted"/>
<dbReference type="Proteomes" id="UP000663297">
    <property type="component" value="Chromosome 1"/>
</dbReference>